<dbReference type="Proteomes" id="UP000414233">
    <property type="component" value="Unassembled WGS sequence"/>
</dbReference>
<gene>
    <name evidence="1" type="ORF">PTE30175_05341</name>
</gene>
<organism evidence="1 2">
    <name type="scientific">Pandoraea terrae</name>
    <dbReference type="NCBI Taxonomy" id="1537710"/>
    <lineage>
        <taxon>Bacteria</taxon>
        <taxon>Pseudomonadati</taxon>
        <taxon>Pseudomonadota</taxon>
        <taxon>Betaproteobacteria</taxon>
        <taxon>Burkholderiales</taxon>
        <taxon>Burkholderiaceae</taxon>
        <taxon>Pandoraea</taxon>
    </lineage>
</organism>
<proteinExistence type="predicted"/>
<accession>A0A5E4ZCJ2</accession>
<sequence>MDFELIKQRLIALAAMHNLTDVDLDFYDEERDEFDWHINWKRDLNESFGAGIARLQASLDLYDKGLAAGDMLAAQAGLLRAGIYAHNLMSFFDALRHDLSKAVIDSRFNWPTFPEGYKIPPHYGYEE</sequence>
<dbReference type="EMBL" id="CABPRZ010000039">
    <property type="protein sequence ID" value="VVE58989.1"/>
    <property type="molecule type" value="Genomic_DNA"/>
</dbReference>
<evidence type="ECO:0000313" key="2">
    <source>
        <dbReference type="Proteomes" id="UP000414233"/>
    </source>
</evidence>
<dbReference type="Gene3D" id="6.10.290.10">
    <property type="match status" value="1"/>
</dbReference>
<reference evidence="1 2" key="1">
    <citation type="submission" date="2019-08" db="EMBL/GenBank/DDBJ databases">
        <authorList>
            <person name="Peeters C."/>
        </authorList>
    </citation>
    <scope>NUCLEOTIDE SEQUENCE [LARGE SCALE GENOMIC DNA]</scope>
    <source>
        <strain evidence="1 2">LMG 30175</strain>
    </source>
</reference>
<name>A0A5E4ZCJ2_9BURK</name>
<evidence type="ECO:0000313" key="1">
    <source>
        <dbReference type="EMBL" id="VVE58989.1"/>
    </source>
</evidence>
<protein>
    <submittedName>
        <fullName evidence="1">Uncharacterized protein</fullName>
    </submittedName>
</protein>
<keyword evidence="2" id="KW-1185">Reference proteome</keyword>
<dbReference type="AlphaFoldDB" id="A0A5E4ZCJ2"/>